<feature type="region of interest" description="Disordered" evidence="1">
    <location>
        <begin position="1"/>
        <end position="49"/>
    </location>
</feature>
<accession>A0AAD0L862</accession>
<organism evidence="2 3">
    <name type="scientific">Pseudomonas putida</name>
    <name type="common">Arthrobacter siderocapsulatus</name>
    <dbReference type="NCBI Taxonomy" id="303"/>
    <lineage>
        <taxon>Bacteria</taxon>
        <taxon>Pseudomonadati</taxon>
        <taxon>Pseudomonadota</taxon>
        <taxon>Gammaproteobacteria</taxon>
        <taxon>Pseudomonadales</taxon>
        <taxon>Pseudomonadaceae</taxon>
        <taxon>Pseudomonas</taxon>
    </lineage>
</organism>
<dbReference type="Proteomes" id="UP000251617">
    <property type="component" value="Chromosome"/>
</dbReference>
<dbReference type="AlphaFoldDB" id="A0AAD0L862"/>
<evidence type="ECO:0000313" key="3">
    <source>
        <dbReference type="Proteomes" id="UP000251617"/>
    </source>
</evidence>
<protein>
    <submittedName>
        <fullName evidence="2">Uncharacterized protein</fullName>
    </submittedName>
</protein>
<name>A0AAD0L862_PSEPU</name>
<sequence>MQSIPVGAGLPAKRTPRWMAPASPVFAGKPRSHRDSLPQNTVTRHKKATSPPAAILVAFQATACRTTGHLLRQLTAPCRWQPCSRQVRSTRHRCWSRRSGQ</sequence>
<reference evidence="2 3" key="1">
    <citation type="submission" date="2018-06" db="EMBL/GenBank/DDBJ databases">
        <title>The genome of Pseudomonas putida NX-1, a lignin degrader.</title>
        <authorList>
            <person name="Xu Z."/>
        </authorList>
    </citation>
    <scope>NUCLEOTIDE SEQUENCE [LARGE SCALE GENOMIC DNA]</scope>
    <source>
        <strain evidence="2 3">NX-1</strain>
    </source>
</reference>
<proteinExistence type="predicted"/>
<evidence type="ECO:0000313" key="2">
    <source>
        <dbReference type="EMBL" id="AXA23934.1"/>
    </source>
</evidence>
<dbReference type="EMBL" id="CP030750">
    <property type="protein sequence ID" value="AXA23934.1"/>
    <property type="molecule type" value="Genomic_DNA"/>
</dbReference>
<evidence type="ECO:0000256" key="1">
    <source>
        <dbReference type="SAM" id="MobiDB-lite"/>
    </source>
</evidence>
<gene>
    <name evidence="2" type="ORF">C1S65_07305</name>
</gene>